<dbReference type="Pfam" id="PF05199">
    <property type="entry name" value="GMC_oxred_C"/>
    <property type="match status" value="1"/>
</dbReference>
<evidence type="ECO:0000313" key="4">
    <source>
        <dbReference type="Proteomes" id="UP000235786"/>
    </source>
</evidence>
<dbReference type="Proteomes" id="UP000235786">
    <property type="component" value="Unassembled WGS sequence"/>
</dbReference>
<evidence type="ECO:0000313" key="3">
    <source>
        <dbReference type="EMBL" id="PMD37116.1"/>
    </source>
</evidence>
<dbReference type="SUPFAM" id="SSF51905">
    <property type="entry name" value="FAD/NAD(P)-binding domain"/>
    <property type="match status" value="1"/>
</dbReference>
<dbReference type="PANTHER" id="PTHR11552">
    <property type="entry name" value="GLUCOSE-METHANOL-CHOLINE GMC OXIDOREDUCTASE"/>
    <property type="match status" value="1"/>
</dbReference>
<keyword evidence="4" id="KW-1185">Reference proteome</keyword>
<proteinExistence type="inferred from homology"/>
<dbReference type="EMBL" id="KZ613950">
    <property type="protein sequence ID" value="PMD37116.1"/>
    <property type="molecule type" value="Genomic_DNA"/>
</dbReference>
<dbReference type="InterPro" id="IPR036188">
    <property type="entry name" value="FAD/NAD-bd_sf"/>
</dbReference>
<evidence type="ECO:0000259" key="2">
    <source>
        <dbReference type="Pfam" id="PF05199"/>
    </source>
</evidence>
<dbReference type="InterPro" id="IPR012132">
    <property type="entry name" value="GMC_OxRdtase"/>
</dbReference>
<feature type="domain" description="Glucose-methanol-choline oxidoreductase C-terminal" evidence="2">
    <location>
        <begin position="3"/>
        <end position="123"/>
    </location>
</feature>
<reference evidence="3 4" key="1">
    <citation type="submission" date="2016-04" db="EMBL/GenBank/DDBJ databases">
        <title>A degradative enzymes factory behind the ericoid mycorrhizal symbiosis.</title>
        <authorList>
            <consortium name="DOE Joint Genome Institute"/>
            <person name="Martino E."/>
            <person name="Morin E."/>
            <person name="Grelet G."/>
            <person name="Kuo A."/>
            <person name="Kohler A."/>
            <person name="Daghino S."/>
            <person name="Barry K."/>
            <person name="Choi C."/>
            <person name="Cichocki N."/>
            <person name="Clum A."/>
            <person name="Copeland A."/>
            <person name="Hainaut M."/>
            <person name="Haridas S."/>
            <person name="Labutti K."/>
            <person name="Lindquist E."/>
            <person name="Lipzen A."/>
            <person name="Khouja H.-R."/>
            <person name="Murat C."/>
            <person name="Ohm R."/>
            <person name="Olson A."/>
            <person name="Spatafora J."/>
            <person name="Veneault-Fourrey C."/>
            <person name="Henrissat B."/>
            <person name="Grigoriev I."/>
            <person name="Martin F."/>
            <person name="Perotto S."/>
        </authorList>
    </citation>
    <scope>NUCLEOTIDE SEQUENCE [LARGE SCALE GENOMIC DNA]</scope>
    <source>
        <strain evidence="3 4">F</strain>
    </source>
</reference>
<protein>
    <submittedName>
        <fullName evidence="3">GMC oxidoreductase</fullName>
    </submittedName>
</protein>
<dbReference type="GO" id="GO:0016614">
    <property type="term" value="F:oxidoreductase activity, acting on CH-OH group of donors"/>
    <property type="evidence" value="ECO:0007669"/>
    <property type="project" value="InterPro"/>
</dbReference>
<dbReference type="GO" id="GO:0050660">
    <property type="term" value="F:flavin adenine dinucleotide binding"/>
    <property type="evidence" value="ECO:0007669"/>
    <property type="project" value="InterPro"/>
</dbReference>
<comment type="similarity">
    <text evidence="1">Belongs to the GMC oxidoreductase family.</text>
</comment>
<dbReference type="Gene3D" id="3.50.50.60">
    <property type="entry name" value="FAD/NAD(P)-binding domain"/>
    <property type="match status" value="1"/>
</dbReference>
<dbReference type="PANTHER" id="PTHR11552:SF123">
    <property type="entry name" value="GMC OXIDOREDUCTASE (AFU_ORTHOLOGUE AFUA_2G01770)-RELATED"/>
    <property type="match status" value="1"/>
</dbReference>
<evidence type="ECO:0000256" key="1">
    <source>
        <dbReference type="ARBA" id="ARBA00010790"/>
    </source>
</evidence>
<organism evidence="3 4">
    <name type="scientific">Hyaloscypha variabilis (strain UAMH 11265 / GT02V1 / F)</name>
    <name type="common">Meliniomyces variabilis</name>
    <dbReference type="NCBI Taxonomy" id="1149755"/>
    <lineage>
        <taxon>Eukaryota</taxon>
        <taxon>Fungi</taxon>
        <taxon>Dikarya</taxon>
        <taxon>Ascomycota</taxon>
        <taxon>Pezizomycotina</taxon>
        <taxon>Leotiomycetes</taxon>
        <taxon>Helotiales</taxon>
        <taxon>Hyaloscyphaceae</taxon>
        <taxon>Hyaloscypha</taxon>
        <taxon>Hyaloscypha variabilis</taxon>
    </lineage>
</organism>
<gene>
    <name evidence="3" type="ORF">L207DRAFT_532676</name>
</gene>
<dbReference type="OrthoDB" id="3525285at2759"/>
<dbReference type="SUPFAM" id="SSF54373">
    <property type="entry name" value="FAD-linked reductases, C-terminal domain"/>
    <property type="match status" value="1"/>
</dbReference>
<dbReference type="Gene3D" id="3.30.560.10">
    <property type="entry name" value="Glucose Oxidase, domain 3"/>
    <property type="match status" value="1"/>
</dbReference>
<accession>A0A2J6RF31</accession>
<dbReference type="AlphaFoldDB" id="A0A2J6RF31"/>
<dbReference type="InterPro" id="IPR007867">
    <property type="entry name" value="GMC_OxRtase_C"/>
</dbReference>
<name>A0A2J6RF31_HYAVF</name>
<dbReference type="STRING" id="1149755.A0A2J6RF31"/>
<sequence>MTPTSRGSITLSSADPLTSPVIDPNYYAIEADRETTDGVSLVEAEVPPDGFAELKVESTDEEIDARVRRARNTFYHAAGSASMGKVVDSQLRVYGVKGLRVMDASVIPVPIAAHYQACVYAIAEKAADLVLQTSGAKVSDVV</sequence>